<dbReference type="AlphaFoldDB" id="A0A9D2HPG7"/>
<name>A0A9D2HPG7_9BACT</name>
<dbReference type="InterPro" id="IPR045941">
    <property type="entry name" value="DUF6361"/>
</dbReference>
<sequence length="410" mass="47151">MTSILAWLDHDTKARERTLRILNLFQERESRDELGLGVIRDSFTDQLFPGTSTIQTRLRYMLFVPWMYRDLERKNVPAKDFARQAEEHEKALIVVLKAARQTGIIGKLAGSALKRLPASIYWNGLGVWGIRLTRLSQEEYHQRIDALLAQRRALADRARAARERGDDADAVRDQAATWHPCLPAPPPDFPKVASFALTGEEAAFLRDRIRESCPHSLLAHLAEKVHDIDVAAPWELSGYGDFPVQHKELLHHARLFSELMHGAALLYNVQLAELSGARTLEEHRQALMTWGKALPLHELRHWSLERLRELVDSPGHRVSPHTHDFVRKWRSLVLDAKQADLLDNKAARELIRQRECFVKRGQSRFANRRALEQWRGRSGTGRLRYRWATARDLLNDLYQGLDRRGKHAGS</sequence>
<dbReference type="EMBL" id="DWZD01000053">
    <property type="protein sequence ID" value="HJA79997.1"/>
    <property type="molecule type" value="Genomic_DNA"/>
</dbReference>
<comment type="caution">
    <text evidence="1">The sequence shown here is derived from an EMBL/GenBank/DDBJ whole genome shotgun (WGS) entry which is preliminary data.</text>
</comment>
<reference evidence="1" key="2">
    <citation type="submission" date="2021-04" db="EMBL/GenBank/DDBJ databases">
        <authorList>
            <person name="Gilroy R."/>
        </authorList>
    </citation>
    <scope>NUCLEOTIDE SEQUENCE</scope>
    <source>
        <strain evidence="1">5032</strain>
    </source>
</reference>
<protein>
    <submittedName>
        <fullName evidence="1">Uncharacterized protein</fullName>
    </submittedName>
</protein>
<proteinExistence type="predicted"/>
<evidence type="ECO:0000313" key="2">
    <source>
        <dbReference type="Proteomes" id="UP000823821"/>
    </source>
</evidence>
<dbReference type="Proteomes" id="UP000823821">
    <property type="component" value="Unassembled WGS sequence"/>
</dbReference>
<organism evidence="1 2">
    <name type="scientific">Candidatus Desulfovibrio intestinavium</name>
    <dbReference type="NCBI Taxonomy" id="2838534"/>
    <lineage>
        <taxon>Bacteria</taxon>
        <taxon>Pseudomonadati</taxon>
        <taxon>Thermodesulfobacteriota</taxon>
        <taxon>Desulfovibrionia</taxon>
        <taxon>Desulfovibrionales</taxon>
        <taxon>Desulfovibrionaceae</taxon>
        <taxon>Desulfovibrio</taxon>
    </lineage>
</organism>
<accession>A0A9D2HPG7</accession>
<gene>
    <name evidence="1" type="ORF">H9784_10625</name>
</gene>
<dbReference type="Pfam" id="PF19888">
    <property type="entry name" value="DUF6361"/>
    <property type="match status" value="1"/>
</dbReference>
<reference evidence="1" key="1">
    <citation type="journal article" date="2021" name="PeerJ">
        <title>Extensive microbial diversity within the chicken gut microbiome revealed by metagenomics and culture.</title>
        <authorList>
            <person name="Gilroy R."/>
            <person name="Ravi A."/>
            <person name="Getino M."/>
            <person name="Pursley I."/>
            <person name="Horton D.L."/>
            <person name="Alikhan N.F."/>
            <person name="Baker D."/>
            <person name="Gharbi K."/>
            <person name="Hall N."/>
            <person name="Watson M."/>
            <person name="Adriaenssens E.M."/>
            <person name="Foster-Nyarko E."/>
            <person name="Jarju S."/>
            <person name="Secka A."/>
            <person name="Antonio M."/>
            <person name="Oren A."/>
            <person name="Chaudhuri R.R."/>
            <person name="La Ragione R."/>
            <person name="Hildebrand F."/>
            <person name="Pallen M.J."/>
        </authorList>
    </citation>
    <scope>NUCLEOTIDE SEQUENCE</scope>
    <source>
        <strain evidence="1">5032</strain>
    </source>
</reference>
<evidence type="ECO:0000313" key="1">
    <source>
        <dbReference type="EMBL" id="HJA79997.1"/>
    </source>
</evidence>